<organism evidence="2">
    <name type="scientific">candidate division WOR-3 bacterium</name>
    <dbReference type="NCBI Taxonomy" id="2052148"/>
    <lineage>
        <taxon>Bacteria</taxon>
        <taxon>Bacteria division WOR-3</taxon>
    </lineage>
</organism>
<evidence type="ECO:0000313" key="2">
    <source>
        <dbReference type="EMBL" id="HDI83325.1"/>
    </source>
</evidence>
<dbReference type="InterPro" id="IPR027381">
    <property type="entry name" value="LytR/CpsA/Psr_C"/>
</dbReference>
<sequence>MGRKKNRKGSPLSIILLLLLVAFLSSLFYKIVRKGPSEPIRVEVLNACGVSKLARRTTEVLRDMGFDVVYYGNATTLRNESVVVERYSKDRRNAKVVARALGIKQIIVSIDTTGIAQVSVIIGKDYKRIKKLNRREFVL</sequence>
<dbReference type="AlphaFoldDB" id="A0A7C0ZIN4"/>
<evidence type="ECO:0000259" key="1">
    <source>
        <dbReference type="Pfam" id="PF13399"/>
    </source>
</evidence>
<dbReference type="InterPro" id="IPR050922">
    <property type="entry name" value="LytR/CpsA/Psr_CW_biosynth"/>
</dbReference>
<dbReference type="PANTHER" id="PTHR33392:SF6">
    <property type="entry name" value="POLYISOPRENYL-TEICHOIC ACID--PEPTIDOGLYCAN TEICHOIC ACID TRANSFERASE TAGU"/>
    <property type="match status" value="1"/>
</dbReference>
<gene>
    <name evidence="2" type="ORF">ENF18_05990</name>
</gene>
<dbReference type="Gene3D" id="3.30.70.2390">
    <property type="match status" value="1"/>
</dbReference>
<comment type="caution">
    <text evidence="2">The sequence shown here is derived from an EMBL/GenBank/DDBJ whole genome shotgun (WGS) entry which is preliminary data.</text>
</comment>
<dbReference type="PANTHER" id="PTHR33392">
    <property type="entry name" value="POLYISOPRENYL-TEICHOIC ACID--PEPTIDOGLYCAN TEICHOIC ACID TRANSFERASE TAGU"/>
    <property type="match status" value="1"/>
</dbReference>
<dbReference type="EMBL" id="DQWE01000284">
    <property type="protein sequence ID" value="HDI83325.1"/>
    <property type="molecule type" value="Genomic_DNA"/>
</dbReference>
<proteinExistence type="predicted"/>
<dbReference type="Pfam" id="PF13399">
    <property type="entry name" value="LytR_C"/>
    <property type="match status" value="1"/>
</dbReference>
<dbReference type="Proteomes" id="UP000885847">
    <property type="component" value="Unassembled WGS sequence"/>
</dbReference>
<feature type="domain" description="LytR/CpsA/Psr regulator C-terminal" evidence="1">
    <location>
        <begin position="40"/>
        <end position="126"/>
    </location>
</feature>
<name>A0A7C0ZIN4_UNCW3</name>
<reference evidence="2" key="1">
    <citation type="journal article" date="2020" name="mSystems">
        <title>Genome- and Community-Level Interaction Insights into Carbon Utilization and Element Cycling Functions of Hydrothermarchaeota in Hydrothermal Sediment.</title>
        <authorList>
            <person name="Zhou Z."/>
            <person name="Liu Y."/>
            <person name="Xu W."/>
            <person name="Pan J."/>
            <person name="Luo Z.H."/>
            <person name="Li M."/>
        </authorList>
    </citation>
    <scope>NUCLEOTIDE SEQUENCE [LARGE SCALE GENOMIC DNA]</scope>
    <source>
        <strain evidence="2">HyVt-102</strain>
    </source>
</reference>
<accession>A0A7C0ZIN4</accession>
<protein>
    <submittedName>
        <fullName evidence="2">LytR family transcriptional regulator</fullName>
    </submittedName>
</protein>